<dbReference type="AlphaFoldDB" id="A0A177BB89"/>
<keyword evidence="7" id="KW-1185">Reference proteome</keyword>
<dbReference type="InterPro" id="IPR006179">
    <property type="entry name" value="5_nucleotidase/apyrase"/>
</dbReference>
<dbReference type="InterPro" id="IPR008334">
    <property type="entry name" value="5'-Nucleotdase_C"/>
</dbReference>
<dbReference type="SUPFAM" id="SSF55816">
    <property type="entry name" value="5'-nucleotidase (syn. UDP-sugar hydrolase), C-terminal domain"/>
    <property type="match status" value="1"/>
</dbReference>
<evidence type="ECO:0000256" key="2">
    <source>
        <dbReference type="ARBA" id="ARBA00022729"/>
    </source>
</evidence>
<name>A0A177BB89_9BILA</name>
<organism evidence="6 7">
    <name type="scientific">Intoshia linei</name>
    <dbReference type="NCBI Taxonomy" id="1819745"/>
    <lineage>
        <taxon>Eukaryota</taxon>
        <taxon>Metazoa</taxon>
        <taxon>Spiralia</taxon>
        <taxon>Lophotrochozoa</taxon>
        <taxon>Mesozoa</taxon>
        <taxon>Orthonectida</taxon>
        <taxon>Rhopaluridae</taxon>
        <taxon>Intoshia</taxon>
    </lineage>
</organism>
<dbReference type="InterPro" id="IPR004843">
    <property type="entry name" value="Calcineurin-like_PHP"/>
</dbReference>
<keyword evidence="3" id="KW-0547">Nucleotide-binding</keyword>
<dbReference type="Proteomes" id="UP000078046">
    <property type="component" value="Unassembled WGS sequence"/>
</dbReference>
<dbReference type="InterPro" id="IPR036907">
    <property type="entry name" value="5'-Nucleotdase_C_sf"/>
</dbReference>
<accession>A0A177BB89</accession>
<sequence length="500" mass="57730">MGKNWNKIRIIHFNDVYNVECIRKTDPVGGASRFVCSVTDKMKKGNFLVLFSGDCLSPSSISRKTKGLQMVDVLNICKVNAAVLGNHEFDFGLKHLTNIVTKFDFPWLISNVTLYNGKNLENIQKYTIIKKNDCNIGIIGLVEKEWIETLSTLNENDVIYKDYTIIGNQLSKWLKFEKKVDIVIALTHMRWPNDENLSKSCQHIDIILGGHDHVFETRTCKGNETYSKPRLIIKSGTDFRNYSIIKMYNTTTTINKSSLSTNGYKIKIKKKDINKCDKRCDKMLKIVNNYLYKNGQNIQKIIGTLPYDLDTRFAYIRTSETNCGNLFTDMIRFYLKTDIAILNSGVFRSDQIHQNYLTLGDLYSIFPIPLDKVYTIKMSGFLLLECLKNSISKYPQKSGRFLQVSGLQFQFSPDTLNISNIVDFNNNKLNLNKMYSVAIREYIHQGNDGYGMIIKCKILKKEKENEIYLSDIIQYFFENSQLLQKLIKQTPKNPRIICCQ</sequence>
<dbReference type="GO" id="GO:0016787">
    <property type="term" value="F:hydrolase activity"/>
    <property type="evidence" value="ECO:0007669"/>
    <property type="project" value="UniProtKB-KW"/>
</dbReference>
<comment type="caution">
    <text evidence="6">The sequence shown here is derived from an EMBL/GenBank/DDBJ whole genome shotgun (WGS) entry which is preliminary data.</text>
</comment>
<dbReference type="PANTHER" id="PTHR11575:SF48">
    <property type="entry name" value="5'-NUCLEOTIDASE"/>
    <property type="match status" value="1"/>
</dbReference>
<protein>
    <recommendedName>
        <fullName evidence="8">5'-nucleotidase</fullName>
    </recommendedName>
</protein>
<comment type="similarity">
    <text evidence="1 3">Belongs to the 5'-nucleotidase family.</text>
</comment>
<feature type="domain" description="Calcineurin-like phosphoesterase" evidence="4">
    <location>
        <begin position="8"/>
        <end position="214"/>
    </location>
</feature>
<dbReference type="Gene3D" id="3.90.780.10">
    <property type="entry name" value="5'-Nucleotidase, C-terminal domain"/>
    <property type="match status" value="1"/>
</dbReference>
<evidence type="ECO:0000313" key="7">
    <source>
        <dbReference type="Proteomes" id="UP000078046"/>
    </source>
</evidence>
<gene>
    <name evidence="6" type="ORF">A3Q56_00760</name>
</gene>
<dbReference type="Pfam" id="PF02872">
    <property type="entry name" value="5_nucleotid_C"/>
    <property type="match status" value="1"/>
</dbReference>
<dbReference type="EMBL" id="LWCA01000049">
    <property type="protein sequence ID" value="OAF71465.1"/>
    <property type="molecule type" value="Genomic_DNA"/>
</dbReference>
<dbReference type="PANTHER" id="PTHR11575">
    <property type="entry name" value="5'-NUCLEOTIDASE-RELATED"/>
    <property type="match status" value="1"/>
</dbReference>
<evidence type="ECO:0008006" key="8">
    <source>
        <dbReference type="Google" id="ProtNLM"/>
    </source>
</evidence>
<keyword evidence="3" id="KW-0378">Hydrolase</keyword>
<keyword evidence="2" id="KW-0732">Signal</keyword>
<evidence type="ECO:0000256" key="3">
    <source>
        <dbReference type="RuleBase" id="RU362119"/>
    </source>
</evidence>
<dbReference type="InterPro" id="IPR029052">
    <property type="entry name" value="Metallo-depent_PP-like"/>
</dbReference>
<dbReference type="OrthoDB" id="10252235at2759"/>
<dbReference type="GO" id="GO:0000166">
    <property type="term" value="F:nucleotide binding"/>
    <property type="evidence" value="ECO:0007669"/>
    <property type="project" value="UniProtKB-KW"/>
</dbReference>
<dbReference type="PRINTS" id="PR01607">
    <property type="entry name" value="APYRASEFAMLY"/>
</dbReference>
<reference evidence="6 7" key="1">
    <citation type="submission" date="2016-04" db="EMBL/GenBank/DDBJ databases">
        <title>The genome of Intoshia linei affirms orthonectids as highly simplified spiralians.</title>
        <authorList>
            <person name="Mikhailov K.V."/>
            <person name="Slusarev G.S."/>
            <person name="Nikitin M.A."/>
            <person name="Logacheva M.D."/>
            <person name="Penin A."/>
            <person name="Aleoshin V."/>
            <person name="Panchin Y.V."/>
        </authorList>
    </citation>
    <scope>NUCLEOTIDE SEQUENCE [LARGE SCALE GENOMIC DNA]</scope>
    <source>
        <strain evidence="6">Intl2013</strain>
        <tissue evidence="6">Whole animal</tissue>
    </source>
</reference>
<dbReference type="SUPFAM" id="SSF56300">
    <property type="entry name" value="Metallo-dependent phosphatases"/>
    <property type="match status" value="1"/>
</dbReference>
<dbReference type="Pfam" id="PF00149">
    <property type="entry name" value="Metallophos"/>
    <property type="match status" value="1"/>
</dbReference>
<dbReference type="Gene3D" id="3.60.21.10">
    <property type="match status" value="1"/>
</dbReference>
<feature type="domain" description="5'-Nucleotidase C-terminal" evidence="5">
    <location>
        <begin position="303"/>
        <end position="452"/>
    </location>
</feature>
<evidence type="ECO:0000259" key="5">
    <source>
        <dbReference type="Pfam" id="PF02872"/>
    </source>
</evidence>
<dbReference type="GO" id="GO:0009166">
    <property type="term" value="P:nucleotide catabolic process"/>
    <property type="evidence" value="ECO:0007669"/>
    <property type="project" value="InterPro"/>
</dbReference>
<evidence type="ECO:0000256" key="1">
    <source>
        <dbReference type="ARBA" id="ARBA00006654"/>
    </source>
</evidence>
<evidence type="ECO:0000259" key="4">
    <source>
        <dbReference type="Pfam" id="PF00149"/>
    </source>
</evidence>
<evidence type="ECO:0000313" key="6">
    <source>
        <dbReference type="EMBL" id="OAF71465.1"/>
    </source>
</evidence>
<proteinExistence type="inferred from homology"/>